<reference evidence="2 3" key="1">
    <citation type="submission" date="2019-08" db="EMBL/GenBank/DDBJ databases">
        <title>Sphingorhabdus soil sp. nov., isolated from arctic soil.</title>
        <authorList>
            <person name="Liu Y."/>
        </authorList>
    </citation>
    <scope>NUCLEOTIDE SEQUENCE [LARGE SCALE GENOMIC DNA]</scope>
    <source>
        <strain evidence="2 3">D-2Q-5-6</strain>
    </source>
</reference>
<proteinExistence type="predicted"/>
<name>A0A5C6U8I1_9SPHN</name>
<dbReference type="OrthoDB" id="7191115at2"/>
<sequence>MSRVSGAMKRATNVSLNAELIVQAKELGINISQACEAGLEQSIRATTAEAWLAANRDALESSNDFVAQNGLPLARHRQF</sequence>
<comment type="caution">
    <text evidence="2">The sequence shown here is derived from an EMBL/GenBank/DDBJ whole genome shotgun (WGS) entry which is preliminary data.</text>
</comment>
<evidence type="ECO:0000313" key="3">
    <source>
        <dbReference type="Proteomes" id="UP000321129"/>
    </source>
</evidence>
<gene>
    <name evidence="2" type="ORF">FSZ31_11745</name>
</gene>
<accession>A0A5C6U8I1</accession>
<dbReference type="InterPro" id="IPR009956">
    <property type="entry name" value="Post-segregation_anti-tox_CcdA"/>
</dbReference>
<dbReference type="AlphaFoldDB" id="A0A5C6U8I1"/>
<evidence type="ECO:0000313" key="2">
    <source>
        <dbReference type="EMBL" id="TXC68421.1"/>
    </source>
</evidence>
<evidence type="ECO:0000256" key="1">
    <source>
        <dbReference type="ARBA" id="ARBA00022649"/>
    </source>
</evidence>
<keyword evidence="1" id="KW-1277">Toxin-antitoxin system</keyword>
<dbReference type="EMBL" id="VOPY01000003">
    <property type="protein sequence ID" value="TXC68421.1"/>
    <property type="molecule type" value="Genomic_DNA"/>
</dbReference>
<keyword evidence="3" id="KW-1185">Reference proteome</keyword>
<dbReference type="Pfam" id="PF07362">
    <property type="entry name" value="CcdA"/>
    <property type="match status" value="1"/>
</dbReference>
<protein>
    <submittedName>
        <fullName evidence="2">Post-segregation antitoxin CcdA</fullName>
    </submittedName>
</protein>
<organism evidence="2 3">
    <name type="scientific">Flavisphingopyxis soli</name>
    <dbReference type="NCBI Taxonomy" id="2601267"/>
    <lineage>
        <taxon>Bacteria</taxon>
        <taxon>Pseudomonadati</taxon>
        <taxon>Pseudomonadota</taxon>
        <taxon>Alphaproteobacteria</taxon>
        <taxon>Sphingomonadales</taxon>
        <taxon>Sphingopyxidaceae</taxon>
        <taxon>Flavisphingopyxis</taxon>
    </lineage>
</organism>
<dbReference type="Proteomes" id="UP000321129">
    <property type="component" value="Unassembled WGS sequence"/>
</dbReference>